<dbReference type="RefSeq" id="WP_155441964.1">
    <property type="nucleotide sequence ID" value="NZ_WNLA01000027.1"/>
</dbReference>
<dbReference type="Proteomes" id="UP000484015">
    <property type="component" value="Unassembled WGS sequence"/>
</dbReference>
<reference evidence="1 2" key="1">
    <citation type="submission" date="2019-11" db="EMBL/GenBank/DDBJ databases">
        <title>Type strains purchased from KCTC, JCM and DSMZ.</title>
        <authorList>
            <person name="Lu H."/>
        </authorList>
    </citation>
    <scope>NUCLEOTIDE SEQUENCE [LARGE SCALE GENOMIC DNA]</scope>
    <source>
        <strain evidence="1 2">KCTC 42409</strain>
    </source>
</reference>
<keyword evidence="2" id="KW-1185">Reference proteome</keyword>
<dbReference type="EMBL" id="WNLA01000027">
    <property type="protein sequence ID" value="MTW05617.1"/>
    <property type="molecule type" value="Genomic_DNA"/>
</dbReference>
<gene>
    <name evidence="1" type="ORF">GM668_26420</name>
</gene>
<dbReference type="AlphaFoldDB" id="A0A6L6Q771"/>
<name>A0A6L6Q771_9BURK</name>
<evidence type="ECO:0000313" key="2">
    <source>
        <dbReference type="Proteomes" id="UP000484015"/>
    </source>
</evidence>
<dbReference type="OrthoDB" id="8447370at2"/>
<evidence type="ECO:0000313" key="1">
    <source>
        <dbReference type="EMBL" id="MTW05617.1"/>
    </source>
</evidence>
<comment type="caution">
    <text evidence="1">The sequence shown here is derived from an EMBL/GenBank/DDBJ whole genome shotgun (WGS) entry which is preliminary data.</text>
</comment>
<organism evidence="1 2">
    <name type="scientific">Pseudoduganella ginsengisoli</name>
    <dbReference type="NCBI Taxonomy" id="1462440"/>
    <lineage>
        <taxon>Bacteria</taxon>
        <taxon>Pseudomonadati</taxon>
        <taxon>Pseudomonadota</taxon>
        <taxon>Betaproteobacteria</taxon>
        <taxon>Burkholderiales</taxon>
        <taxon>Oxalobacteraceae</taxon>
        <taxon>Telluria group</taxon>
        <taxon>Pseudoduganella</taxon>
    </lineage>
</organism>
<accession>A0A6L6Q771</accession>
<sequence length="140" mass="16018">MNALLFASLLSAANFDADYDLRFYPPDPETVDARKLPYLVSGLVVGTTFTAARKQILKQGWRPYNLLKTWRADEQPDCVLLDCELHRNGVVEVEGCPTDKPVCTFYYRKGKVWLQLMATGETRETLRVYYWAKQAPPSSH</sequence>
<proteinExistence type="predicted"/>
<protein>
    <submittedName>
        <fullName evidence="1">Uncharacterized protein</fullName>
    </submittedName>
</protein>